<sequence length="190" mass="21570">MNLIILGPQGSGKGTQAKLLADKYNLNHISTGELIRQEVASNSPFGRALQEKINTGELISDSELFSVLEKTPLNQKNGFILDGTPRNLFQAQELEKVFKRVGVKLDKVVLLTLSHEESLNRMRKRAEIEHRTDDNDEAMQKRLELYQNETVPVIDFYRQQGKVIEVNGTPDIDTVFRDIVSKLEDVKYVS</sequence>
<reference evidence="8 9" key="1">
    <citation type="journal article" date="2015" name="Nature">
        <title>rRNA introns, odd ribosomes, and small enigmatic genomes across a large radiation of phyla.</title>
        <authorList>
            <person name="Brown C.T."/>
            <person name="Hug L.A."/>
            <person name="Thomas B.C."/>
            <person name="Sharon I."/>
            <person name="Castelle C.J."/>
            <person name="Singh A."/>
            <person name="Wilkins M.J."/>
            <person name="Williams K.H."/>
            <person name="Banfield J.F."/>
        </authorList>
    </citation>
    <scope>NUCLEOTIDE SEQUENCE [LARGE SCALE GENOMIC DNA]</scope>
</reference>
<dbReference type="PATRIC" id="fig|1618402.3.peg.69"/>
<dbReference type="GO" id="GO:0004017">
    <property type="term" value="F:AMP kinase activity"/>
    <property type="evidence" value="ECO:0007669"/>
    <property type="project" value="UniProtKB-UniRule"/>
</dbReference>
<comment type="function">
    <text evidence="5">Catalyzes the reversible transfer of the terminal phosphate group between ATP and AMP. Plays an important role in cellular energy homeostasis and in adenine nucleotide metabolism.</text>
</comment>
<comment type="similarity">
    <text evidence="5 6">Belongs to the adenylate kinase family.</text>
</comment>
<evidence type="ECO:0000313" key="9">
    <source>
        <dbReference type="Proteomes" id="UP000034097"/>
    </source>
</evidence>
<dbReference type="NCBIfam" id="NF001381">
    <property type="entry name" value="PRK00279.1-3"/>
    <property type="match status" value="1"/>
</dbReference>
<feature type="binding site" evidence="5">
    <location>
        <position position="36"/>
    </location>
    <ligand>
        <name>AMP</name>
        <dbReference type="ChEBI" id="CHEBI:456215"/>
    </ligand>
</feature>
<dbReference type="PANTHER" id="PTHR23359">
    <property type="entry name" value="NUCLEOTIDE KINASE"/>
    <property type="match status" value="1"/>
</dbReference>
<dbReference type="CDD" id="cd01428">
    <property type="entry name" value="ADK"/>
    <property type="match status" value="1"/>
</dbReference>
<keyword evidence="1 5" id="KW-0808">Transferase</keyword>
<evidence type="ECO:0000256" key="7">
    <source>
        <dbReference type="RuleBase" id="RU003331"/>
    </source>
</evidence>
<dbReference type="GO" id="GO:0005737">
    <property type="term" value="C:cytoplasm"/>
    <property type="evidence" value="ECO:0007669"/>
    <property type="project" value="UniProtKB-SubCell"/>
</dbReference>
<comment type="catalytic activity">
    <reaction evidence="5 7">
        <text>AMP + ATP = 2 ADP</text>
        <dbReference type="Rhea" id="RHEA:12973"/>
        <dbReference type="ChEBI" id="CHEBI:30616"/>
        <dbReference type="ChEBI" id="CHEBI:456215"/>
        <dbReference type="ChEBI" id="CHEBI:456216"/>
        <dbReference type="EC" id="2.7.4.3"/>
    </reaction>
</comment>
<evidence type="ECO:0000256" key="5">
    <source>
        <dbReference type="HAMAP-Rule" id="MF_00235"/>
    </source>
</evidence>
<feature type="binding site" evidence="5">
    <location>
        <position position="142"/>
    </location>
    <ligand>
        <name>AMP</name>
        <dbReference type="ChEBI" id="CHEBI:456215"/>
    </ligand>
</feature>
<feature type="binding site" evidence="5">
    <location>
        <begin position="57"/>
        <end position="59"/>
    </location>
    <ligand>
        <name>AMP</name>
        <dbReference type="ChEBI" id="CHEBI:456215"/>
    </ligand>
</feature>
<gene>
    <name evidence="5" type="primary">adk</name>
    <name evidence="8" type="ORF">UW26_C0002G0011</name>
</gene>
<dbReference type="EC" id="2.7.4.3" evidence="5 7"/>
<keyword evidence="5" id="KW-0963">Cytoplasm</keyword>
<dbReference type="HAMAP" id="MF_00235">
    <property type="entry name" value="Adenylate_kinase_Adk"/>
    <property type="match status" value="1"/>
</dbReference>
<comment type="caution">
    <text evidence="8">The sequence shown here is derived from an EMBL/GenBank/DDBJ whole genome shotgun (WGS) entry which is preliminary data.</text>
</comment>
<dbReference type="InterPro" id="IPR027417">
    <property type="entry name" value="P-loop_NTPase"/>
</dbReference>
<dbReference type="Pfam" id="PF00406">
    <property type="entry name" value="ADK"/>
    <property type="match status" value="1"/>
</dbReference>
<dbReference type="PRINTS" id="PR00094">
    <property type="entry name" value="ADENYLTKNASE"/>
</dbReference>
<feature type="binding site" evidence="5">
    <location>
        <position position="125"/>
    </location>
    <ligand>
        <name>ATP</name>
        <dbReference type="ChEBI" id="CHEBI:30616"/>
    </ligand>
</feature>
<comment type="subcellular location">
    <subcellularLocation>
        <location evidence="5 7">Cytoplasm</location>
    </subcellularLocation>
</comment>
<evidence type="ECO:0000256" key="4">
    <source>
        <dbReference type="ARBA" id="ARBA00022777"/>
    </source>
</evidence>
<keyword evidence="5 7" id="KW-0067">ATP-binding</keyword>
<feature type="region of interest" description="NMP" evidence="5">
    <location>
        <begin position="30"/>
        <end position="59"/>
    </location>
</feature>
<keyword evidence="2 5" id="KW-0545">Nucleotide biosynthesis</keyword>
<dbReference type="GO" id="GO:0005524">
    <property type="term" value="F:ATP binding"/>
    <property type="evidence" value="ECO:0007669"/>
    <property type="project" value="UniProtKB-UniRule"/>
</dbReference>
<keyword evidence="3 5" id="KW-0547">Nucleotide-binding</keyword>
<protein>
    <recommendedName>
        <fullName evidence="5 7">Adenylate kinase</fullName>
        <shortName evidence="5">AK</shortName>
        <ecNumber evidence="5 7">2.7.4.3</ecNumber>
    </recommendedName>
    <alternativeName>
        <fullName evidence="5">ATP-AMP transphosphorylase</fullName>
    </alternativeName>
    <alternativeName>
        <fullName evidence="5">ATP:AMP phosphotransferase</fullName>
    </alternativeName>
    <alternativeName>
        <fullName evidence="5">Adenylate monophosphate kinase</fullName>
    </alternativeName>
</protein>
<feature type="binding site" evidence="5">
    <location>
        <position position="90"/>
    </location>
    <ligand>
        <name>AMP</name>
        <dbReference type="ChEBI" id="CHEBI:456215"/>
    </ligand>
</feature>
<feature type="binding site" evidence="5">
    <location>
        <position position="131"/>
    </location>
    <ligand>
        <name>AMP</name>
        <dbReference type="ChEBI" id="CHEBI:456215"/>
    </ligand>
</feature>
<dbReference type="Gene3D" id="3.40.50.300">
    <property type="entry name" value="P-loop containing nucleotide triphosphate hydrolases"/>
    <property type="match status" value="1"/>
</dbReference>
<feature type="binding site" evidence="5">
    <location>
        <position position="170"/>
    </location>
    <ligand>
        <name>ATP</name>
        <dbReference type="ChEBI" id="CHEBI:30616"/>
    </ligand>
</feature>
<dbReference type="InterPro" id="IPR000850">
    <property type="entry name" value="Adenylat/UMP-CMP_kin"/>
</dbReference>
<evidence type="ECO:0000256" key="3">
    <source>
        <dbReference type="ARBA" id="ARBA00022741"/>
    </source>
</evidence>
<dbReference type="GO" id="GO:0044209">
    <property type="term" value="P:AMP salvage"/>
    <property type="evidence" value="ECO:0007669"/>
    <property type="project" value="UniProtKB-UniRule"/>
</dbReference>
<keyword evidence="4 5" id="KW-0418">Kinase</keyword>
<dbReference type="AlphaFoldDB" id="A0A0G1GWE1"/>
<dbReference type="Proteomes" id="UP000034097">
    <property type="component" value="Unassembled WGS sequence"/>
</dbReference>
<evidence type="ECO:0000313" key="8">
    <source>
        <dbReference type="EMBL" id="KKT39421.1"/>
    </source>
</evidence>
<evidence type="ECO:0000256" key="2">
    <source>
        <dbReference type="ARBA" id="ARBA00022727"/>
    </source>
</evidence>
<dbReference type="UniPathway" id="UPA00588">
    <property type="reaction ID" value="UER00649"/>
</dbReference>
<comment type="subunit">
    <text evidence="5 7">Monomer.</text>
</comment>
<dbReference type="EMBL" id="LCHQ01000002">
    <property type="protein sequence ID" value="KKT39421.1"/>
    <property type="molecule type" value="Genomic_DNA"/>
</dbReference>
<accession>A0A0G1GWE1</accession>
<feature type="binding site" evidence="5">
    <location>
        <position position="31"/>
    </location>
    <ligand>
        <name>AMP</name>
        <dbReference type="ChEBI" id="CHEBI:456215"/>
    </ligand>
</feature>
<comment type="domain">
    <text evidence="5">Consists of three domains, a large central CORE domain and two small peripheral domains, NMPbind and LID, which undergo movements during catalysis. The LID domain closes over the site of phosphoryl transfer upon ATP binding. Assembling and dissambling the active center during each catalytic cycle provides an effective means to prevent ATP hydrolysis.</text>
</comment>
<name>A0A0G1GWE1_9BACT</name>
<organism evidence="8 9">
    <name type="scientific">Candidatus Collierbacteria bacterium GW2011_GWF1_44_12</name>
    <dbReference type="NCBI Taxonomy" id="1618402"/>
    <lineage>
        <taxon>Bacteria</taxon>
        <taxon>Candidatus Collieribacteriota</taxon>
    </lineage>
</organism>
<evidence type="ECO:0000256" key="1">
    <source>
        <dbReference type="ARBA" id="ARBA00022679"/>
    </source>
</evidence>
<evidence type="ECO:0000256" key="6">
    <source>
        <dbReference type="RuleBase" id="RU003330"/>
    </source>
</evidence>
<comment type="pathway">
    <text evidence="5">Purine metabolism; AMP biosynthesis via salvage pathway; AMP from ADP: step 1/1.</text>
</comment>
<feature type="binding site" evidence="5">
    <location>
        <begin position="10"/>
        <end position="15"/>
    </location>
    <ligand>
        <name>ATP</name>
        <dbReference type="ChEBI" id="CHEBI:30616"/>
    </ligand>
</feature>
<dbReference type="SUPFAM" id="SSF52540">
    <property type="entry name" value="P-loop containing nucleoside triphosphate hydrolases"/>
    <property type="match status" value="1"/>
</dbReference>
<proteinExistence type="inferred from homology"/>
<comment type="caution">
    <text evidence="5">Lacks conserved residue(s) required for the propagation of feature annotation.</text>
</comment>